<evidence type="ECO:0000256" key="8">
    <source>
        <dbReference type="RuleBase" id="RU366017"/>
    </source>
</evidence>
<comment type="caution">
    <text evidence="9">The sequence shown here is derived from an EMBL/GenBank/DDBJ whole genome shotgun (WGS) entry which is preliminary data.</text>
</comment>
<keyword evidence="6" id="KW-1133">Transmembrane helix</keyword>
<dbReference type="Pfam" id="PF01697">
    <property type="entry name" value="Glyco_transf_92"/>
    <property type="match status" value="1"/>
</dbReference>
<evidence type="ECO:0000313" key="10">
    <source>
        <dbReference type="Proteomes" id="UP001217089"/>
    </source>
</evidence>
<evidence type="ECO:0000256" key="4">
    <source>
        <dbReference type="ARBA" id="ARBA00022679"/>
    </source>
</evidence>
<evidence type="ECO:0000256" key="7">
    <source>
        <dbReference type="ARBA" id="ARBA00023136"/>
    </source>
</evidence>
<keyword evidence="3 8" id="KW-0328">Glycosyltransferase</keyword>
<proteinExistence type="inferred from homology"/>
<dbReference type="Proteomes" id="UP001217089">
    <property type="component" value="Unassembled WGS sequence"/>
</dbReference>
<keyword evidence="5" id="KW-0812">Transmembrane</keyword>
<evidence type="ECO:0000256" key="5">
    <source>
        <dbReference type="ARBA" id="ARBA00022692"/>
    </source>
</evidence>
<name>A0ABQ9EVI1_TEGGR</name>
<organism evidence="9 10">
    <name type="scientific">Tegillarca granosa</name>
    <name type="common">Malaysian cockle</name>
    <name type="synonym">Anadara granosa</name>
    <dbReference type="NCBI Taxonomy" id="220873"/>
    <lineage>
        <taxon>Eukaryota</taxon>
        <taxon>Metazoa</taxon>
        <taxon>Spiralia</taxon>
        <taxon>Lophotrochozoa</taxon>
        <taxon>Mollusca</taxon>
        <taxon>Bivalvia</taxon>
        <taxon>Autobranchia</taxon>
        <taxon>Pteriomorphia</taxon>
        <taxon>Arcoida</taxon>
        <taxon>Arcoidea</taxon>
        <taxon>Arcidae</taxon>
        <taxon>Tegillarca</taxon>
    </lineage>
</organism>
<evidence type="ECO:0000313" key="9">
    <source>
        <dbReference type="EMBL" id="KAJ8307602.1"/>
    </source>
</evidence>
<evidence type="ECO:0000256" key="1">
    <source>
        <dbReference type="ARBA" id="ARBA00004167"/>
    </source>
</evidence>
<dbReference type="EC" id="2.4.1.-" evidence="8"/>
<dbReference type="EMBL" id="JARBDR010000783">
    <property type="protein sequence ID" value="KAJ8307602.1"/>
    <property type="molecule type" value="Genomic_DNA"/>
</dbReference>
<reference evidence="9 10" key="1">
    <citation type="submission" date="2022-12" db="EMBL/GenBank/DDBJ databases">
        <title>Chromosome-level genome of Tegillarca granosa.</title>
        <authorList>
            <person name="Kim J."/>
        </authorList>
    </citation>
    <scope>NUCLEOTIDE SEQUENCE [LARGE SCALE GENOMIC DNA]</scope>
    <source>
        <strain evidence="9">Teg-2019</strain>
        <tissue evidence="9">Adductor muscle</tissue>
    </source>
</reference>
<keyword evidence="10" id="KW-1185">Reference proteome</keyword>
<dbReference type="PANTHER" id="PTHR21461:SF69">
    <property type="entry name" value="GLYCOSYLTRANSFERASE FAMILY 92 PROTEIN"/>
    <property type="match status" value="1"/>
</dbReference>
<evidence type="ECO:0000256" key="6">
    <source>
        <dbReference type="ARBA" id="ARBA00022989"/>
    </source>
</evidence>
<gene>
    <name evidence="9" type="ORF">KUTeg_014846</name>
</gene>
<dbReference type="InterPro" id="IPR008166">
    <property type="entry name" value="Glyco_transf_92"/>
</dbReference>
<sequence>MHYQRQNTIDILLWELPRNVFPNIHVRGQIAAENDCLYRYEKQSKYLVYIDIDEFIIPRHQLTWNEMMNQLPQGYGEYNFRHTVFRTNWPKTNINYSKKNVALKYNVQSFLKMSRDKNAYPNKERSKCIINPELVEIMGIHFVLKFKNTSFTRYQVDNNTALLHHYRYWSGKIENTPYDVDKEILKYEDVFFRNVDRVWKDLNDTV</sequence>
<comment type="similarity">
    <text evidence="2 8">Belongs to the glycosyltransferase 92 family.</text>
</comment>
<accession>A0ABQ9EVI1</accession>
<keyword evidence="7" id="KW-0472">Membrane</keyword>
<comment type="subcellular location">
    <subcellularLocation>
        <location evidence="1">Membrane</location>
        <topology evidence="1">Single-pass membrane protein</topology>
    </subcellularLocation>
</comment>
<dbReference type="PANTHER" id="PTHR21461">
    <property type="entry name" value="GLYCOSYLTRANSFERASE FAMILY 92 PROTEIN"/>
    <property type="match status" value="1"/>
</dbReference>
<evidence type="ECO:0000256" key="3">
    <source>
        <dbReference type="ARBA" id="ARBA00022676"/>
    </source>
</evidence>
<keyword evidence="4 8" id="KW-0808">Transferase</keyword>
<protein>
    <recommendedName>
        <fullName evidence="8">Glycosyltransferase family 92 protein</fullName>
        <ecNumber evidence="8">2.4.1.-</ecNumber>
    </recommendedName>
</protein>
<evidence type="ECO:0000256" key="2">
    <source>
        <dbReference type="ARBA" id="ARBA00007647"/>
    </source>
</evidence>